<organism evidence="3 4">
    <name type="scientific">Durio zibethinus</name>
    <name type="common">Durian</name>
    <dbReference type="NCBI Taxonomy" id="66656"/>
    <lineage>
        <taxon>Eukaryota</taxon>
        <taxon>Viridiplantae</taxon>
        <taxon>Streptophyta</taxon>
        <taxon>Embryophyta</taxon>
        <taxon>Tracheophyta</taxon>
        <taxon>Spermatophyta</taxon>
        <taxon>Magnoliopsida</taxon>
        <taxon>eudicotyledons</taxon>
        <taxon>Gunneridae</taxon>
        <taxon>Pentapetalae</taxon>
        <taxon>rosids</taxon>
        <taxon>malvids</taxon>
        <taxon>Malvales</taxon>
        <taxon>Malvaceae</taxon>
        <taxon>Helicteroideae</taxon>
        <taxon>Durio</taxon>
    </lineage>
</organism>
<keyword evidence="3" id="KW-1185">Reference proteome</keyword>
<dbReference type="InterPro" id="IPR042277">
    <property type="entry name" value="IST1-like"/>
</dbReference>
<dbReference type="Pfam" id="PF03398">
    <property type="entry name" value="Ist1"/>
    <property type="match status" value="1"/>
</dbReference>
<protein>
    <submittedName>
        <fullName evidence="4">Uncharacterized protein LOC111278927 isoform X1</fullName>
    </submittedName>
</protein>
<accession>A0A6P5WZS8</accession>
<feature type="compositionally biased region" description="Basic and acidic residues" evidence="2">
    <location>
        <begin position="332"/>
        <end position="348"/>
    </location>
</feature>
<feature type="region of interest" description="Disordered" evidence="2">
    <location>
        <begin position="435"/>
        <end position="514"/>
    </location>
</feature>
<evidence type="ECO:0000313" key="4">
    <source>
        <dbReference type="RefSeq" id="XP_022721423.1"/>
    </source>
</evidence>
<dbReference type="PANTHER" id="PTHR12161">
    <property type="entry name" value="IST1 FAMILY MEMBER"/>
    <property type="match status" value="1"/>
</dbReference>
<proteinExistence type="inferred from homology"/>
<dbReference type="RefSeq" id="XP_022721423.1">
    <property type="nucleotide sequence ID" value="XM_022865688.1"/>
</dbReference>
<gene>
    <name evidence="4" type="primary">LOC111278927</name>
</gene>
<feature type="compositionally biased region" description="Basic and acidic residues" evidence="2">
    <location>
        <begin position="236"/>
        <end position="269"/>
    </location>
</feature>
<feature type="compositionally biased region" description="Basic residues" evidence="2">
    <location>
        <begin position="349"/>
        <end position="358"/>
    </location>
</feature>
<dbReference type="InterPro" id="IPR005061">
    <property type="entry name" value="Ist1"/>
</dbReference>
<evidence type="ECO:0000256" key="2">
    <source>
        <dbReference type="SAM" id="MobiDB-lite"/>
    </source>
</evidence>
<evidence type="ECO:0000313" key="3">
    <source>
        <dbReference type="Proteomes" id="UP000515121"/>
    </source>
</evidence>
<sequence length="514" mass="58425">MFDLLMKRKFYAKCKSAIRTNKVRLETIKKKRNAMEKFLKNDIAELLRNGLDYNAYGRAEGLLVDQNRTACYDFIEQFSECISKHVSVMQKQSECPEECREAIPSLIYAAARFADLPELRDLRTIFTEKYGNSLESYLNQEFVQKLKGEPPTKEMKLQLIYDIAQEFSIEWDSKALEQKLFKPPPSEQLYITFLQNEAQHKSLNGADDDGFKLYGSKNDTSQKSNNHDDDENELTNMHEYRRPKRNETDLTSHGRKEDTDDKDKLHSSSESEVTDQDIPKTSSTSVESVSEDGVENWKPFNYRFIPPPYVRSSLGKERSSLLEPTTPSGNTDNEKNNKTNDSAGESKPKPRSVRRRPLKPPPGREGLSSFGNDGAASISPTAVHHKEARKGLASLQMEESDQRDEEEKTMDGRLMHYSQKKSLYEWVSKWKANLAPPSGRQTAEDTKGGSSFQSTKSDPSSPGGAATSPTEKARRHTGASSFQADIFARHVHPKLPEYDDLVTRLPLYKGNKRK</sequence>
<dbReference type="FunFam" id="1.20.1260.60:FF:000002">
    <property type="entry name" value="Vacuolar protein sorting-associated protein IST1"/>
    <property type="match status" value="1"/>
</dbReference>
<dbReference type="AlphaFoldDB" id="A0A6P5WZS8"/>
<dbReference type="PANTHER" id="PTHR12161:SF60">
    <property type="entry name" value="REGULATOR OF VPS4 ACTIVITY IN THE MVB PATHWAY PROTEIN"/>
    <property type="match status" value="1"/>
</dbReference>
<comment type="similarity">
    <text evidence="1">Belongs to the IST1 family.</text>
</comment>
<dbReference type="KEGG" id="dzi:111278927"/>
<evidence type="ECO:0000256" key="1">
    <source>
        <dbReference type="ARBA" id="ARBA00005536"/>
    </source>
</evidence>
<dbReference type="OrthoDB" id="29853at2759"/>
<dbReference type="Proteomes" id="UP000515121">
    <property type="component" value="Unplaced"/>
</dbReference>
<reference evidence="4" key="1">
    <citation type="submission" date="2025-08" db="UniProtKB">
        <authorList>
            <consortium name="RefSeq"/>
        </authorList>
    </citation>
    <scope>IDENTIFICATION</scope>
    <source>
        <tissue evidence="4">Fruit stalk</tissue>
    </source>
</reference>
<feature type="compositionally biased region" description="Polar residues" evidence="2">
    <location>
        <begin position="448"/>
        <end position="460"/>
    </location>
</feature>
<feature type="region of interest" description="Disordered" evidence="2">
    <location>
        <begin position="202"/>
        <end position="293"/>
    </location>
</feature>
<dbReference type="Gene3D" id="1.20.1260.60">
    <property type="entry name" value="Vacuolar protein sorting-associated protein Ist1"/>
    <property type="match status" value="1"/>
</dbReference>
<feature type="region of interest" description="Disordered" evidence="2">
    <location>
        <begin position="316"/>
        <end position="418"/>
    </location>
</feature>
<dbReference type="GO" id="GO:0015031">
    <property type="term" value="P:protein transport"/>
    <property type="evidence" value="ECO:0007669"/>
    <property type="project" value="InterPro"/>
</dbReference>
<dbReference type="GeneID" id="111278927"/>
<feature type="compositionally biased region" description="Basic and acidic residues" evidence="2">
    <location>
        <begin position="405"/>
        <end position="414"/>
    </location>
</feature>
<name>A0A6P5WZS8_DURZI</name>